<dbReference type="OrthoDB" id="7014670at2"/>
<reference evidence="1 2" key="1">
    <citation type="submission" date="2018-05" db="EMBL/GenBank/DDBJ databases">
        <title>Genomic Encyclopedia of Type Strains, Phase IV (KMG-IV): sequencing the most valuable type-strain genomes for metagenomic binning, comparative biology and taxonomic classification.</title>
        <authorList>
            <person name="Goeker M."/>
        </authorList>
    </citation>
    <scope>NUCLEOTIDE SEQUENCE [LARGE SCALE GENOMIC DNA]</scope>
    <source>
        <strain evidence="1 2">DSM 18773</strain>
    </source>
</reference>
<gene>
    <name evidence="1" type="ORF">C7459_105213</name>
</gene>
<name>A0A316DAD1_9BACL</name>
<keyword evidence="2" id="KW-1185">Reference proteome</keyword>
<comment type="caution">
    <text evidence="1">The sequence shown here is derived from an EMBL/GenBank/DDBJ whole genome shotgun (WGS) entry which is preliminary data.</text>
</comment>
<dbReference type="RefSeq" id="WP_109687970.1">
    <property type="nucleotide sequence ID" value="NZ_QGGL01000005.1"/>
</dbReference>
<dbReference type="Proteomes" id="UP000245634">
    <property type="component" value="Unassembled WGS sequence"/>
</dbReference>
<dbReference type="EMBL" id="QGGL01000005">
    <property type="protein sequence ID" value="PWK14455.1"/>
    <property type="molecule type" value="Genomic_DNA"/>
</dbReference>
<protein>
    <submittedName>
        <fullName evidence="1">Uncharacterized protein</fullName>
    </submittedName>
</protein>
<evidence type="ECO:0000313" key="2">
    <source>
        <dbReference type="Proteomes" id="UP000245634"/>
    </source>
</evidence>
<accession>A0A316DAD1</accession>
<proteinExistence type="predicted"/>
<dbReference type="AlphaFoldDB" id="A0A316DAD1"/>
<sequence length="232" mass="26629">MSACYIMKIEDQTEQQSRSDTSFIGGVPVLPSDHQIPQCTLCGAEQTFYFQVAFPPEHVWDGLTMAVFACTSCAVRGAFIPEMLTGRLHGVEVPKDFLTNYQTNFRVLVFSTHNGIMRNDYQMKVKFKRIELVRSDDPDVEEHKVGGNPNWILEDETPGSYQGGISMELLLQFLQGYEFEILTEAPRQMELEWLTTSKPSEDLFYKLFIQNQLYFFGTVDQDHPLVYILTQV</sequence>
<organism evidence="1 2">
    <name type="scientific">Tumebacillus permanentifrigoris</name>
    <dbReference type="NCBI Taxonomy" id="378543"/>
    <lineage>
        <taxon>Bacteria</taxon>
        <taxon>Bacillati</taxon>
        <taxon>Bacillota</taxon>
        <taxon>Bacilli</taxon>
        <taxon>Bacillales</taxon>
        <taxon>Alicyclobacillaceae</taxon>
        <taxon>Tumebacillus</taxon>
    </lineage>
</organism>
<evidence type="ECO:0000313" key="1">
    <source>
        <dbReference type="EMBL" id="PWK14455.1"/>
    </source>
</evidence>